<evidence type="ECO:0000313" key="1">
    <source>
        <dbReference type="EMBL" id="EON88960.1"/>
    </source>
</evidence>
<accession>R8ARJ6</accession>
<comment type="caution">
    <text evidence="1">The sequence shown here is derived from an EMBL/GenBank/DDBJ whole genome shotgun (WGS) entry which is preliminary data.</text>
</comment>
<dbReference type="Proteomes" id="UP000014012">
    <property type="component" value="Unassembled WGS sequence"/>
</dbReference>
<sequence length="144" mass="15975">MVRLGWRELCAIVIGASVSLSVQAKTQSDSCAWLAGEYQIMWPNAEPQPMRISVPDTQDVQVEMAVAPDVWIKQPLESMRNPDGMLPPCALMVIDYGLFSTTRNLSWFLNENPGEAWVFATEGKPIPVRKLTGVGAYQAQKAEH</sequence>
<keyword evidence="2" id="KW-1185">Reference proteome</keyword>
<name>R8ARJ6_PLESH</name>
<dbReference type="EMBL" id="AQQO01000047">
    <property type="protein sequence ID" value="EON88960.1"/>
    <property type="molecule type" value="Genomic_DNA"/>
</dbReference>
<gene>
    <name evidence="1" type="ORF">PLESHI_07430</name>
</gene>
<protein>
    <submittedName>
        <fullName evidence="1">Uncharacterized protein</fullName>
    </submittedName>
</protein>
<reference evidence="1 2" key="1">
    <citation type="journal article" date="2013" name="Genome Announc.">
        <title>Genome Sequence of Plesiomonas shigelloides Strain 302-73 (Serotype O1).</title>
        <authorList>
            <person name="Pique N."/>
            <person name="Aquilini E."/>
            <person name="Alioto T."/>
            <person name="Minana-Galbis D."/>
            <person name="Tomas J.M."/>
        </authorList>
    </citation>
    <scope>NUCLEOTIDE SEQUENCE [LARGE SCALE GENOMIC DNA]</scope>
    <source>
        <strain evidence="1 2">302-73</strain>
    </source>
</reference>
<dbReference type="HOGENOM" id="CLU_1794693_0_0_6"/>
<proteinExistence type="predicted"/>
<evidence type="ECO:0000313" key="2">
    <source>
        <dbReference type="Proteomes" id="UP000014012"/>
    </source>
</evidence>
<organism evidence="1 2">
    <name type="scientific">Plesiomonas shigelloides 302-73</name>
    <dbReference type="NCBI Taxonomy" id="1315976"/>
    <lineage>
        <taxon>Bacteria</taxon>
        <taxon>Pseudomonadati</taxon>
        <taxon>Pseudomonadota</taxon>
        <taxon>Gammaproteobacteria</taxon>
        <taxon>Enterobacterales</taxon>
        <taxon>Enterobacteriaceae</taxon>
        <taxon>Plesiomonas</taxon>
    </lineage>
</organism>
<dbReference type="AlphaFoldDB" id="R8ARJ6"/>
<dbReference type="PATRIC" id="fig|1315976.3.peg.1461"/>